<dbReference type="AlphaFoldDB" id="A0A0X8JJV7"/>
<evidence type="ECO:0000313" key="1">
    <source>
        <dbReference type="EMBL" id="AMD90130.1"/>
    </source>
</evidence>
<sequence length="110" mass="12746">MAKSFGRSQFRFIFSNQFFLFCLNVMPDLREFVGPGRRIVYVLNANCIISEFSPGQCFFQAYGIVNFADDILVEVKFFTGEQLSKQVYPFSHIFDLFKFCQRKPGNAKAL</sequence>
<name>A0A0X8JJV7_9BACT</name>
<protein>
    <submittedName>
        <fullName evidence="1">Uncharacterized protein</fullName>
    </submittedName>
</protein>
<proteinExistence type="predicted"/>
<keyword evidence="2" id="KW-1185">Reference proteome</keyword>
<accession>A0A0X8JJV7</accession>
<gene>
    <name evidence="1" type="ORF">AXF13_08335</name>
</gene>
<organism evidence="1 2">
    <name type="scientific">Desulfovibrio fairfieldensis</name>
    <dbReference type="NCBI Taxonomy" id="44742"/>
    <lineage>
        <taxon>Bacteria</taxon>
        <taxon>Pseudomonadati</taxon>
        <taxon>Thermodesulfobacteriota</taxon>
        <taxon>Desulfovibrionia</taxon>
        <taxon>Desulfovibrionales</taxon>
        <taxon>Desulfovibrionaceae</taxon>
        <taxon>Desulfovibrio</taxon>
    </lineage>
</organism>
<dbReference type="EMBL" id="CP014229">
    <property type="protein sequence ID" value="AMD90130.1"/>
    <property type="molecule type" value="Genomic_DNA"/>
</dbReference>
<reference evidence="2" key="1">
    <citation type="submission" date="2016-02" db="EMBL/GenBank/DDBJ databases">
        <authorList>
            <person name="Holder M.E."/>
            <person name="Ajami N.J."/>
            <person name="Petrosino J.F."/>
        </authorList>
    </citation>
    <scope>NUCLEOTIDE SEQUENCE [LARGE SCALE GENOMIC DNA]</scope>
    <source>
        <strain evidence="2">CCUG 45958</strain>
    </source>
</reference>
<dbReference type="KEGG" id="dfi:AXF13_08335"/>
<dbReference type="Proteomes" id="UP000069241">
    <property type="component" value="Chromosome"/>
</dbReference>
<evidence type="ECO:0000313" key="2">
    <source>
        <dbReference type="Proteomes" id="UP000069241"/>
    </source>
</evidence>